<accession>A0A6L8K8T4</accession>
<evidence type="ECO:0000313" key="2">
    <source>
        <dbReference type="EMBL" id="MYM22608.1"/>
    </source>
</evidence>
<sequence length="93" mass="10356">MVDITQAVVLNLAAALVLANLPFLRLATVCRWHPAWNDFIGWIAGYALWMSASLMLEAASGKMVDKSWEVWAITSALFAVLSFPGIVWRHLLQ</sequence>
<protein>
    <submittedName>
        <fullName evidence="2">DUF2818 family protein</fullName>
    </submittedName>
</protein>
<feature type="transmembrane region" description="Helical" evidence="1">
    <location>
        <begin position="39"/>
        <end position="56"/>
    </location>
</feature>
<proteinExistence type="predicted"/>
<keyword evidence="1" id="KW-0812">Transmembrane</keyword>
<dbReference type="AlphaFoldDB" id="A0A6L8K8T4"/>
<evidence type="ECO:0000256" key="1">
    <source>
        <dbReference type="SAM" id="Phobius"/>
    </source>
</evidence>
<dbReference type="EMBL" id="WWCN01000004">
    <property type="protein sequence ID" value="MYM22608.1"/>
    <property type="molecule type" value="Genomic_DNA"/>
</dbReference>
<name>A0A6L8K8T4_9BURK</name>
<dbReference type="Pfam" id="PF10993">
    <property type="entry name" value="DUF2818"/>
    <property type="match status" value="1"/>
</dbReference>
<evidence type="ECO:0000313" key="3">
    <source>
        <dbReference type="Proteomes" id="UP000479335"/>
    </source>
</evidence>
<comment type="caution">
    <text evidence="2">The sequence shown here is derived from an EMBL/GenBank/DDBJ whole genome shotgun (WGS) entry which is preliminary data.</text>
</comment>
<feature type="transmembrane region" description="Helical" evidence="1">
    <location>
        <begin position="7"/>
        <end position="27"/>
    </location>
</feature>
<dbReference type="RefSeq" id="WP_161006107.1">
    <property type="nucleotide sequence ID" value="NZ_WWCN01000004.1"/>
</dbReference>
<reference evidence="2 3" key="1">
    <citation type="submission" date="2019-12" db="EMBL/GenBank/DDBJ databases">
        <title>Novel species isolated from a subtropical stream in China.</title>
        <authorList>
            <person name="Lu H."/>
        </authorList>
    </citation>
    <scope>NUCLEOTIDE SEQUENCE [LARGE SCALE GENOMIC DNA]</scope>
    <source>
        <strain evidence="2 3">FT135W</strain>
    </source>
</reference>
<gene>
    <name evidence="2" type="ORF">GTP46_08115</name>
</gene>
<dbReference type="InterPro" id="IPR016768">
    <property type="entry name" value="UCP019883"/>
</dbReference>
<keyword evidence="1" id="KW-1133">Transmembrane helix</keyword>
<dbReference type="Proteomes" id="UP000479335">
    <property type="component" value="Unassembled WGS sequence"/>
</dbReference>
<keyword evidence="1" id="KW-0472">Membrane</keyword>
<keyword evidence="3" id="KW-1185">Reference proteome</keyword>
<organism evidence="2 3">
    <name type="scientific">Duganella flavida</name>
    <dbReference type="NCBI Taxonomy" id="2692175"/>
    <lineage>
        <taxon>Bacteria</taxon>
        <taxon>Pseudomonadati</taxon>
        <taxon>Pseudomonadota</taxon>
        <taxon>Betaproteobacteria</taxon>
        <taxon>Burkholderiales</taxon>
        <taxon>Oxalobacteraceae</taxon>
        <taxon>Telluria group</taxon>
        <taxon>Duganella</taxon>
    </lineage>
</organism>
<feature type="transmembrane region" description="Helical" evidence="1">
    <location>
        <begin position="68"/>
        <end position="88"/>
    </location>
</feature>